<evidence type="ECO:0000313" key="4">
    <source>
        <dbReference type="Proteomes" id="UP000683585"/>
    </source>
</evidence>
<accession>A0A8E4F068</accession>
<gene>
    <name evidence="3" type="primary">yibN</name>
    <name evidence="3" type="ORF">PROFFT_A_03540</name>
</gene>
<protein>
    <submittedName>
        <fullName evidence="3">Uncharacterized protein YibN</fullName>
    </submittedName>
</protein>
<dbReference type="InterPro" id="IPR036873">
    <property type="entry name" value="Rhodanese-like_dom_sf"/>
</dbReference>
<sequence>MQMQNIIQFVSSHPMLCSAWIILFITLLINTLKGYLSKVKKITRAEATCLINQEGAVIIDTRPYQDFCKGHLVNALNVNPVDIRNGILNNLAKYKYQPVIIVCTHGIHSRSSGEHLVKAGFQYIYTLQEGMNGWNNANLPLARFK</sequence>
<dbReference type="CDD" id="cd00158">
    <property type="entry name" value="RHOD"/>
    <property type="match status" value="1"/>
</dbReference>
<evidence type="ECO:0000313" key="3">
    <source>
        <dbReference type="EMBL" id="CAD6510235.1"/>
    </source>
</evidence>
<proteinExistence type="predicted"/>
<dbReference type="SMART" id="SM00450">
    <property type="entry name" value="RHOD"/>
    <property type="match status" value="1"/>
</dbReference>
<evidence type="ECO:0000259" key="2">
    <source>
        <dbReference type="SMART" id="SM00450"/>
    </source>
</evidence>
<dbReference type="KEGG" id="ptf:PROFFT_A_03540"/>
<dbReference type="Proteomes" id="UP000683585">
    <property type="component" value="Chromosome"/>
</dbReference>
<name>A0A8E4F068_9ENTR</name>
<keyword evidence="4" id="KW-1185">Reference proteome</keyword>
<keyword evidence="1" id="KW-1133">Transmembrane helix</keyword>
<keyword evidence="1" id="KW-0812">Transmembrane</keyword>
<dbReference type="PANTHER" id="PTHR43031:SF18">
    <property type="entry name" value="RHODANESE-RELATED SULFURTRANSFERASES"/>
    <property type="match status" value="1"/>
</dbReference>
<dbReference type="SUPFAM" id="SSF52821">
    <property type="entry name" value="Rhodanese/Cell cycle control phosphatase"/>
    <property type="match status" value="1"/>
</dbReference>
<dbReference type="Gene3D" id="3.40.250.10">
    <property type="entry name" value="Rhodanese-like domain"/>
    <property type="match status" value="1"/>
</dbReference>
<dbReference type="EMBL" id="LR890047">
    <property type="protein sequence ID" value="CAD6510235.1"/>
    <property type="molecule type" value="Genomic_DNA"/>
</dbReference>
<dbReference type="AlphaFoldDB" id="A0A8E4F068"/>
<reference evidence="3" key="1">
    <citation type="submission" date="2020-10" db="EMBL/GenBank/DDBJ databases">
        <authorList>
            <person name="Szabo G."/>
        </authorList>
    </citation>
    <scope>NUCLEOTIDE SEQUENCE</scope>
    <source>
        <strain evidence="3">PROFFT</strain>
    </source>
</reference>
<feature type="domain" description="Rhodanese" evidence="2">
    <location>
        <begin position="42"/>
        <end position="140"/>
    </location>
</feature>
<keyword evidence="1" id="KW-0472">Membrane</keyword>
<dbReference type="InterPro" id="IPR001763">
    <property type="entry name" value="Rhodanese-like_dom"/>
</dbReference>
<organism evidence="3 4">
    <name type="scientific">Candidatus Profftia tarda</name>
    <dbReference type="NCBI Taxonomy" id="1177216"/>
    <lineage>
        <taxon>Bacteria</taxon>
        <taxon>Pseudomonadati</taxon>
        <taxon>Pseudomonadota</taxon>
        <taxon>Gammaproteobacteria</taxon>
        <taxon>Enterobacterales</taxon>
        <taxon>Enterobacteriaceae</taxon>
        <taxon>Candidatus Profftia</taxon>
    </lineage>
</organism>
<dbReference type="InterPro" id="IPR050229">
    <property type="entry name" value="GlpE_sulfurtransferase"/>
</dbReference>
<dbReference type="PANTHER" id="PTHR43031">
    <property type="entry name" value="FAD-DEPENDENT OXIDOREDUCTASE"/>
    <property type="match status" value="1"/>
</dbReference>
<dbReference type="Pfam" id="PF00581">
    <property type="entry name" value="Rhodanese"/>
    <property type="match status" value="1"/>
</dbReference>
<evidence type="ECO:0000256" key="1">
    <source>
        <dbReference type="SAM" id="Phobius"/>
    </source>
</evidence>
<feature type="transmembrane region" description="Helical" evidence="1">
    <location>
        <begin position="12"/>
        <end position="32"/>
    </location>
</feature>